<dbReference type="GO" id="GO:0050909">
    <property type="term" value="P:sensory perception of taste"/>
    <property type="evidence" value="ECO:0007669"/>
    <property type="project" value="InterPro"/>
</dbReference>
<dbReference type="InterPro" id="IPR013604">
    <property type="entry name" value="7TM_chemorcpt"/>
</dbReference>
<comment type="caution">
    <text evidence="6">The sequence shown here is derived from an EMBL/GenBank/DDBJ whole genome shotgun (WGS) entry which is preliminary data.</text>
</comment>
<dbReference type="GO" id="GO:0016020">
    <property type="term" value="C:membrane"/>
    <property type="evidence" value="ECO:0007669"/>
    <property type="project" value="UniProtKB-SubCell"/>
</dbReference>
<feature type="transmembrane region" description="Helical" evidence="5">
    <location>
        <begin position="64"/>
        <end position="82"/>
    </location>
</feature>
<feature type="transmembrane region" description="Helical" evidence="5">
    <location>
        <begin position="158"/>
        <end position="180"/>
    </location>
</feature>
<gene>
    <name evidence="6" type="ORF">BV898_06304</name>
</gene>
<evidence type="ECO:0000313" key="6">
    <source>
        <dbReference type="EMBL" id="OQV19765.1"/>
    </source>
</evidence>
<reference evidence="7" key="1">
    <citation type="submission" date="2017-01" db="EMBL/GenBank/DDBJ databases">
        <title>Comparative genomics of anhydrobiosis in the tardigrade Hypsibius dujardini.</title>
        <authorList>
            <person name="Yoshida Y."/>
            <person name="Koutsovoulos G."/>
            <person name="Laetsch D."/>
            <person name="Stevens L."/>
            <person name="Kumar S."/>
            <person name="Horikawa D."/>
            <person name="Ishino K."/>
            <person name="Komine S."/>
            <person name="Tomita M."/>
            <person name="Blaxter M."/>
            <person name="Arakawa K."/>
        </authorList>
    </citation>
    <scope>NUCLEOTIDE SEQUENCE [LARGE SCALE GENOMIC DNA]</scope>
    <source>
        <strain evidence="7">Z151</strain>
    </source>
</reference>
<keyword evidence="7" id="KW-1185">Reference proteome</keyword>
<protein>
    <recommendedName>
        <fullName evidence="8">Gustatory receptor</fullName>
    </recommendedName>
</protein>
<evidence type="ECO:0000256" key="4">
    <source>
        <dbReference type="ARBA" id="ARBA00023136"/>
    </source>
</evidence>
<evidence type="ECO:0000256" key="3">
    <source>
        <dbReference type="ARBA" id="ARBA00022989"/>
    </source>
</evidence>
<feature type="transmembrane region" description="Helical" evidence="5">
    <location>
        <begin position="102"/>
        <end position="123"/>
    </location>
</feature>
<evidence type="ECO:0000313" key="7">
    <source>
        <dbReference type="Proteomes" id="UP000192578"/>
    </source>
</evidence>
<organism evidence="6 7">
    <name type="scientific">Hypsibius exemplaris</name>
    <name type="common">Freshwater tardigrade</name>
    <dbReference type="NCBI Taxonomy" id="2072580"/>
    <lineage>
        <taxon>Eukaryota</taxon>
        <taxon>Metazoa</taxon>
        <taxon>Ecdysozoa</taxon>
        <taxon>Tardigrada</taxon>
        <taxon>Eutardigrada</taxon>
        <taxon>Parachela</taxon>
        <taxon>Hypsibioidea</taxon>
        <taxon>Hypsibiidae</taxon>
        <taxon>Hypsibius</taxon>
    </lineage>
</organism>
<evidence type="ECO:0008006" key="8">
    <source>
        <dbReference type="Google" id="ProtNLM"/>
    </source>
</evidence>
<comment type="subcellular location">
    <subcellularLocation>
        <location evidence="1">Membrane</location>
        <topology evidence="1">Multi-pass membrane protein</topology>
    </subcellularLocation>
</comment>
<evidence type="ECO:0000256" key="1">
    <source>
        <dbReference type="ARBA" id="ARBA00004141"/>
    </source>
</evidence>
<dbReference type="Proteomes" id="UP000192578">
    <property type="component" value="Unassembled WGS sequence"/>
</dbReference>
<feature type="transmembrane region" description="Helical" evidence="5">
    <location>
        <begin position="217"/>
        <end position="244"/>
    </location>
</feature>
<evidence type="ECO:0000256" key="5">
    <source>
        <dbReference type="SAM" id="Phobius"/>
    </source>
</evidence>
<feature type="transmembrane region" description="Helical" evidence="5">
    <location>
        <begin position="312"/>
        <end position="333"/>
    </location>
</feature>
<keyword evidence="3 5" id="KW-1133">Transmembrane helix</keyword>
<keyword evidence="4 5" id="KW-0472">Membrane</keyword>
<sequence length="455" mass="50596">MCEKGHAKSEHSKSKFSLSSCGTFSVIASTDKLSFGEQLLNYILTGIGLLGPGNEDRFTSARRTISMSMLVLMSVLAFLYELTANLNFLTEAHPHGVRIVDIVYSVKYIVKTFTTLVVLIVFWQRSGKLANLKIELNEKHVMNEQNKGNRKRNRDENFIALITILTFVLYLSATLFTRVYNVLHQNDQAVANFPWIELTLLQEEMIIFVLRNITEGIRVLCSGCLGIFLVQFSSGLATACYTMLKCAQRKRENLVSGELTKIWASRENALAMAGSIQRELGALISVIFITDISSMVCVVGETLRLGSPMGRIRLGVSTTIYLVSFFSLSHGLVRLTDVDEKTLNIVKKIQSARIQDEITRREDRSERCASKAPTAWEAWRSTTTAMDWITFSPAFYFSCFGSRKATLAVSGFGYVSRGTILSVFGLLVTFFCFLLEQGSLSGKNPLATTCGNGTA</sequence>
<dbReference type="Pfam" id="PF08395">
    <property type="entry name" value="7tm_7"/>
    <property type="match status" value="1"/>
</dbReference>
<dbReference type="AlphaFoldDB" id="A0A1W0WX44"/>
<proteinExistence type="predicted"/>
<accession>A0A1W0WX44</accession>
<feature type="transmembrane region" description="Helical" evidence="5">
    <location>
        <begin position="414"/>
        <end position="435"/>
    </location>
</feature>
<evidence type="ECO:0000256" key="2">
    <source>
        <dbReference type="ARBA" id="ARBA00022692"/>
    </source>
</evidence>
<name>A0A1W0WX44_HYPEX</name>
<feature type="transmembrane region" description="Helical" evidence="5">
    <location>
        <begin position="280"/>
        <end position="300"/>
    </location>
</feature>
<dbReference type="EMBL" id="MTYJ01000036">
    <property type="protein sequence ID" value="OQV19765.1"/>
    <property type="molecule type" value="Genomic_DNA"/>
</dbReference>
<keyword evidence="2 5" id="KW-0812">Transmembrane</keyword>